<reference evidence="15" key="2">
    <citation type="submission" date="2025-08" db="UniProtKB">
        <authorList>
            <consortium name="Ensembl"/>
        </authorList>
    </citation>
    <scope>IDENTIFICATION</scope>
</reference>
<keyword evidence="11" id="KW-0807">Transducer</keyword>
<keyword evidence="8 12" id="KW-0472">Membrane</keyword>
<dbReference type="AlphaFoldDB" id="A0A3P9B078"/>
<dbReference type="Pfam" id="PF01094">
    <property type="entry name" value="ANF_receptor"/>
    <property type="match status" value="1"/>
</dbReference>
<feature type="domain" description="G-protein coupled receptors family 3 profile" evidence="14">
    <location>
        <begin position="452"/>
        <end position="716"/>
    </location>
</feature>
<dbReference type="Ensembl" id="ENSMZET00005003404.1">
    <property type="protein sequence ID" value="ENSMZEP00005003274.1"/>
    <property type="gene ID" value="ENSMZEG00005002486.1"/>
</dbReference>
<feature type="transmembrane region" description="Helical" evidence="12">
    <location>
        <begin position="646"/>
        <end position="666"/>
    </location>
</feature>
<evidence type="ECO:0000256" key="2">
    <source>
        <dbReference type="ARBA" id="ARBA00007242"/>
    </source>
</evidence>
<feature type="transmembrane region" description="Helical" evidence="12">
    <location>
        <begin position="678"/>
        <end position="701"/>
    </location>
</feature>
<dbReference type="PANTHER" id="PTHR24061">
    <property type="entry name" value="CALCIUM-SENSING RECEPTOR-RELATED"/>
    <property type="match status" value="1"/>
</dbReference>
<evidence type="ECO:0000256" key="8">
    <source>
        <dbReference type="ARBA" id="ARBA00023136"/>
    </source>
</evidence>
<dbReference type="FunFam" id="3.40.50.2300:FF:000016">
    <property type="entry name" value="Taste 1 receptor member 2"/>
    <property type="match status" value="1"/>
</dbReference>
<dbReference type="InterPro" id="IPR017979">
    <property type="entry name" value="GPCR_3_CS"/>
</dbReference>
<dbReference type="Gene3D" id="2.10.50.30">
    <property type="entry name" value="GPCR, family 3, nine cysteines domain"/>
    <property type="match status" value="1"/>
</dbReference>
<feature type="transmembrane region" description="Helical" evidence="12">
    <location>
        <begin position="452"/>
        <end position="476"/>
    </location>
</feature>
<keyword evidence="10" id="KW-0325">Glycoprotein</keyword>
<keyword evidence="16" id="KW-1185">Reference proteome</keyword>
<dbReference type="InterPro" id="IPR000337">
    <property type="entry name" value="GPCR_3"/>
</dbReference>
<reference evidence="15" key="3">
    <citation type="submission" date="2025-09" db="UniProtKB">
        <authorList>
            <consortium name="Ensembl"/>
        </authorList>
    </citation>
    <scope>IDENTIFICATION</scope>
</reference>
<keyword evidence="3" id="KW-1003">Cell membrane</keyword>
<dbReference type="InterPro" id="IPR001828">
    <property type="entry name" value="ANF_lig-bd_rcpt"/>
</dbReference>
<evidence type="ECO:0000259" key="14">
    <source>
        <dbReference type="PROSITE" id="PS50259"/>
    </source>
</evidence>
<dbReference type="InterPro" id="IPR038550">
    <property type="entry name" value="GPCR_3_9-Cys_sf"/>
</dbReference>
<evidence type="ECO:0000256" key="13">
    <source>
        <dbReference type="SAM" id="SignalP"/>
    </source>
</evidence>
<dbReference type="PANTHER" id="PTHR24061:SF504">
    <property type="entry name" value="EXTRACELLULAR CALCIUM-SENSING RECEPTOR ISOFORM X2-RELATED"/>
    <property type="match status" value="1"/>
</dbReference>
<evidence type="ECO:0000256" key="7">
    <source>
        <dbReference type="ARBA" id="ARBA00023040"/>
    </source>
</evidence>
<dbReference type="GO" id="GO:0005886">
    <property type="term" value="C:plasma membrane"/>
    <property type="evidence" value="ECO:0007669"/>
    <property type="project" value="UniProtKB-SubCell"/>
</dbReference>
<name>A0A3P9B078_9CICH</name>
<evidence type="ECO:0000256" key="1">
    <source>
        <dbReference type="ARBA" id="ARBA00004651"/>
    </source>
</evidence>
<dbReference type="Gene3D" id="3.40.50.2300">
    <property type="match status" value="4"/>
</dbReference>
<dbReference type="GeneTree" id="ENSGT01150000286997"/>
<evidence type="ECO:0000256" key="12">
    <source>
        <dbReference type="SAM" id="Phobius"/>
    </source>
</evidence>
<accession>A0A3P9B078</accession>
<dbReference type="Proteomes" id="UP000265160">
    <property type="component" value="LG14"/>
</dbReference>
<dbReference type="InterPro" id="IPR017978">
    <property type="entry name" value="GPCR_3_C"/>
</dbReference>
<dbReference type="InterPro" id="IPR004073">
    <property type="entry name" value="GPCR_3_vmron_rcpt_2"/>
</dbReference>
<feature type="transmembrane region" description="Helical" evidence="12">
    <location>
        <begin position="522"/>
        <end position="546"/>
    </location>
</feature>
<comment type="similarity">
    <text evidence="2">Belongs to the G-protein coupled receptor 3 family.</text>
</comment>
<keyword evidence="9" id="KW-0675">Receptor</keyword>
<dbReference type="Pfam" id="PF00003">
    <property type="entry name" value="7tm_3"/>
    <property type="match status" value="1"/>
</dbReference>
<keyword evidence="5 13" id="KW-0732">Signal</keyword>
<dbReference type="PRINTS" id="PR01535">
    <property type="entry name" value="VOMERONASL2R"/>
</dbReference>
<dbReference type="PROSITE" id="PS50259">
    <property type="entry name" value="G_PROTEIN_RECEP_F3_4"/>
    <property type="match status" value="1"/>
</dbReference>
<dbReference type="PROSITE" id="PS00981">
    <property type="entry name" value="G_PROTEIN_RECEP_F3_3"/>
    <property type="match status" value="1"/>
</dbReference>
<evidence type="ECO:0000313" key="15">
    <source>
        <dbReference type="Ensembl" id="ENSMZEP00005003274.1"/>
    </source>
</evidence>
<comment type="subcellular location">
    <subcellularLocation>
        <location evidence="1">Cell membrane</location>
        <topology evidence="1">Multi-pass membrane protein</topology>
    </subcellularLocation>
</comment>
<evidence type="ECO:0000256" key="4">
    <source>
        <dbReference type="ARBA" id="ARBA00022692"/>
    </source>
</evidence>
<dbReference type="GO" id="GO:0004930">
    <property type="term" value="F:G protein-coupled receptor activity"/>
    <property type="evidence" value="ECO:0007669"/>
    <property type="project" value="UniProtKB-KW"/>
</dbReference>
<feature type="transmembrane region" description="Helical" evidence="12">
    <location>
        <begin position="611"/>
        <end position="634"/>
    </location>
</feature>
<feature type="signal peptide" evidence="13">
    <location>
        <begin position="1"/>
        <end position="21"/>
    </location>
</feature>
<keyword evidence="4 12" id="KW-0812">Transmembrane</keyword>
<sequence length="718" mass="80712">MHLLTFLPLLYHVGILTLVYIQTSNFTSSATSAGKVCILQNSFEPGFIAEGDYIIAGIFPLHYNQEMPDLNCTYKPPPVKCNGAFRWAQTMRLAVEEVNQNLELLPNYTLGYKIFDSCAYPLTGQRAAMISYFSSCACFTDRTKYPTFFRVIPNDDYQVKAIAQLLVRFNWTWVGVVRGDHEYGRFAVQGLMRELQGTSVCVAYQEMIPLLYNQQRALEIIAKVRTLLVVVFSAEGEMTPFLRDYMKQNITGIQWVASEAWVTASVFTGKEYYPYLGGTVGFGIRKGYISRLKSPLKQHSAYLNTSSPRVAYNVYKAVYAIAHSLHNLLMCQPGSGPFKNQSCAQSDNVLPWQYYLQEVKFIIAGEEVNFDLKGDSIPYYDIINWHCLPGSRKAVRRGEPVCCFDCVPCDNGKISNQTNAIECTFCPEDFWSNKDRTACIAKKVEFLAYDSLGIALTVTSVVGACLTIVVLAVFFYHRNTAIVRINNSELSFFILFALTLCFLCSLVFIGEPTFWSCMLRHTVFSITFSLCISCILGKTLVVLAAFTATRPGENIMKWLGPKQQRAIIFSCTLVQVVICGAWLIDAHPYPSRNTKYERSKIILECSVGSSLAFWCVLGYIGLQACLCFVLAFLARKLPGNFNEAKFITFSMLIFCAVWLAFIPAYISSPGNYADAVESFAILASSFGLLFCLFAPKCYIILLKPEKNTKQHLMGKEKK</sequence>
<organism evidence="15 16">
    <name type="scientific">Maylandia zebra</name>
    <name type="common">zebra mbuna</name>
    <dbReference type="NCBI Taxonomy" id="106582"/>
    <lineage>
        <taxon>Eukaryota</taxon>
        <taxon>Metazoa</taxon>
        <taxon>Chordata</taxon>
        <taxon>Craniata</taxon>
        <taxon>Vertebrata</taxon>
        <taxon>Euteleostomi</taxon>
        <taxon>Actinopterygii</taxon>
        <taxon>Neopterygii</taxon>
        <taxon>Teleostei</taxon>
        <taxon>Neoteleostei</taxon>
        <taxon>Acanthomorphata</taxon>
        <taxon>Ovalentaria</taxon>
        <taxon>Cichlomorphae</taxon>
        <taxon>Cichliformes</taxon>
        <taxon>Cichlidae</taxon>
        <taxon>African cichlids</taxon>
        <taxon>Pseudocrenilabrinae</taxon>
        <taxon>Haplochromini</taxon>
        <taxon>Maylandia</taxon>
        <taxon>Maylandia zebra complex</taxon>
    </lineage>
</organism>
<proteinExistence type="inferred from homology"/>
<evidence type="ECO:0000313" key="16">
    <source>
        <dbReference type="Proteomes" id="UP000265160"/>
    </source>
</evidence>
<feature type="transmembrane region" description="Helical" evidence="12">
    <location>
        <begin position="488"/>
        <end position="510"/>
    </location>
</feature>
<dbReference type="FunFam" id="2.10.50.30:FF:000002">
    <property type="entry name" value="Vomeronasal 2 receptor, h1"/>
    <property type="match status" value="1"/>
</dbReference>
<protein>
    <submittedName>
        <fullName evidence="15">Extracellular calcium-sensing receptor-like</fullName>
    </submittedName>
</protein>
<evidence type="ECO:0000256" key="9">
    <source>
        <dbReference type="ARBA" id="ARBA00023170"/>
    </source>
</evidence>
<evidence type="ECO:0000256" key="5">
    <source>
        <dbReference type="ARBA" id="ARBA00022729"/>
    </source>
</evidence>
<dbReference type="SUPFAM" id="SSF53822">
    <property type="entry name" value="Periplasmic binding protein-like I"/>
    <property type="match status" value="1"/>
</dbReference>
<dbReference type="CDD" id="cd15283">
    <property type="entry name" value="7tmC_V2R_pheromone"/>
    <property type="match status" value="1"/>
</dbReference>
<evidence type="ECO:0000256" key="10">
    <source>
        <dbReference type="ARBA" id="ARBA00023180"/>
    </source>
</evidence>
<keyword evidence="7" id="KW-0297">G-protein coupled receptor</keyword>
<feature type="chain" id="PRO_5018092195" evidence="13">
    <location>
        <begin position="22"/>
        <end position="718"/>
    </location>
</feature>
<dbReference type="InterPro" id="IPR000068">
    <property type="entry name" value="GPCR_3_Ca_sens_rcpt-rel"/>
</dbReference>
<dbReference type="PRINTS" id="PR00248">
    <property type="entry name" value="GPCRMGR"/>
</dbReference>
<dbReference type="InterPro" id="IPR028082">
    <property type="entry name" value="Peripla_BP_I"/>
</dbReference>
<feature type="transmembrane region" description="Helical" evidence="12">
    <location>
        <begin position="566"/>
        <end position="584"/>
    </location>
</feature>
<keyword evidence="6 12" id="KW-1133">Transmembrane helix</keyword>
<evidence type="ECO:0000256" key="11">
    <source>
        <dbReference type="ARBA" id="ARBA00023224"/>
    </source>
</evidence>
<evidence type="ECO:0000256" key="3">
    <source>
        <dbReference type="ARBA" id="ARBA00022475"/>
    </source>
</evidence>
<reference evidence="15 16" key="1">
    <citation type="journal article" date="2014" name="Nature">
        <title>The genomic substrate for adaptive radiation in African cichlid fish.</title>
        <authorList>
            <person name="Brawand D."/>
            <person name="Wagner C.E."/>
            <person name="Li Y.I."/>
            <person name="Malinsky M."/>
            <person name="Keller I."/>
            <person name="Fan S."/>
            <person name="Simakov O."/>
            <person name="Ng A.Y."/>
            <person name="Lim Z.W."/>
            <person name="Bezault E."/>
            <person name="Turner-Maier J."/>
            <person name="Johnson J."/>
            <person name="Alcazar R."/>
            <person name="Noh H.J."/>
            <person name="Russell P."/>
            <person name="Aken B."/>
            <person name="Alfoldi J."/>
            <person name="Amemiya C."/>
            <person name="Azzouzi N."/>
            <person name="Baroiller J.F."/>
            <person name="Barloy-Hubler F."/>
            <person name="Berlin A."/>
            <person name="Bloomquist R."/>
            <person name="Carleton K.L."/>
            <person name="Conte M.A."/>
            <person name="D'Cotta H."/>
            <person name="Eshel O."/>
            <person name="Gaffney L."/>
            <person name="Galibert F."/>
            <person name="Gante H.F."/>
            <person name="Gnerre S."/>
            <person name="Greuter L."/>
            <person name="Guyon R."/>
            <person name="Haddad N.S."/>
            <person name="Haerty W."/>
            <person name="Harris R.M."/>
            <person name="Hofmann H.A."/>
            <person name="Hourlier T."/>
            <person name="Hulata G."/>
            <person name="Jaffe D.B."/>
            <person name="Lara M."/>
            <person name="Lee A.P."/>
            <person name="MacCallum I."/>
            <person name="Mwaiko S."/>
            <person name="Nikaido M."/>
            <person name="Nishihara H."/>
            <person name="Ozouf-Costaz C."/>
            <person name="Penman D.J."/>
            <person name="Przybylski D."/>
            <person name="Rakotomanga M."/>
            <person name="Renn S.C.P."/>
            <person name="Ribeiro F.J."/>
            <person name="Ron M."/>
            <person name="Salzburger W."/>
            <person name="Sanchez-Pulido L."/>
            <person name="Santos M.E."/>
            <person name="Searle S."/>
            <person name="Sharpe T."/>
            <person name="Swofford R."/>
            <person name="Tan F.J."/>
            <person name="Williams L."/>
            <person name="Young S."/>
            <person name="Yin S."/>
            <person name="Okada N."/>
            <person name="Kocher T.D."/>
            <person name="Miska E.A."/>
            <person name="Lander E.S."/>
            <person name="Venkatesh B."/>
            <person name="Fernald R.D."/>
            <person name="Meyer A."/>
            <person name="Ponting C.P."/>
            <person name="Streelman J.T."/>
            <person name="Lindblad-Toh K."/>
            <person name="Seehausen O."/>
            <person name="Di Palma F."/>
        </authorList>
    </citation>
    <scope>NUCLEOTIDE SEQUENCE</scope>
</reference>
<evidence type="ECO:0000256" key="6">
    <source>
        <dbReference type="ARBA" id="ARBA00022989"/>
    </source>
</evidence>